<dbReference type="PANTHER" id="PTHR45623:SF17">
    <property type="entry name" value="CHROMODOMAIN-HELICASE-DNA-BINDING PROTEIN 3-RELATED"/>
    <property type="match status" value="1"/>
</dbReference>
<dbReference type="GO" id="GO:0003682">
    <property type="term" value="F:chromatin binding"/>
    <property type="evidence" value="ECO:0007669"/>
    <property type="project" value="TreeGrafter"/>
</dbReference>
<accession>A0A699YUS1</accession>
<dbReference type="GO" id="GO:0140658">
    <property type="term" value="F:ATP-dependent chromatin remodeler activity"/>
    <property type="evidence" value="ECO:0007669"/>
    <property type="project" value="TreeGrafter"/>
</dbReference>
<dbReference type="InterPro" id="IPR027417">
    <property type="entry name" value="P-loop_NTPase"/>
</dbReference>
<dbReference type="GO" id="GO:0005524">
    <property type="term" value="F:ATP binding"/>
    <property type="evidence" value="ECO:0007669"/>
    <property type="project" value="InterPro"/>
</dbReference>
<comment type="subcellular location">
    <subcellularLocation>
        <location evidence="1">Nucleus</location>
    </subcellularLocation>
</comment>
<dbReference type="Proteomes" id="UP000485058">
    <property type="component" value="Unassembled WGS sequence"/>
</dbReference>
<dbReference type="Gene3D" id="3.40.50.300">
    <property type="entry name" value="P-loop containing nucleotide triphosphate hydrolases"/>
    <property type="match status" value="1"/>
</dbReference>
<feature type="non-terminal residue" evidence="4">
    <location>
        <position position="1"/>
    </location>
</feature>
<keyword evidence="5" id="KW-1185">Reference proteome</keyword>
<proteinExistence type="predicted"/>
<organism evidence="4 5">
    <name type="scientific">Haematococcus lacustris</name>
    <name type="common">Green alga</name>
    <name type="synonym">Haematococcus pluvialis</name>
    <dbReference type="NCBI Taxonomy" id="44745"/>
    <lineage>
        <taxon>Eukaryota</taxon>
        <taxon>Viridiplantae</taxon>
        <taxon>Chlorophyta</taxon>
        <taxon>core chlorophytes</taxon>
        <taxon>Chlorophyceae</taxon>
        <taxon>CS clade</taxon>
        <taxon>Chlamydomonadales</taxon>
        <taxon>Haematococcaceae</taxon>
        <taxon>Haematococcus</taxon>
    </lineage>
</organism>
<dbReference type="Gene3D" id="3.40.50.10810">
    <property type="entry name" value="Tandem AAA-ATPase domain"/>
    <property type="match status" value="1"/>
</dbReference>
<dbReference type="GO" id="GO:0005634">
    <property type="term" value="C:nucleus"/>
    <property type="evidence" value="ECO:0007669"/>
    <property type="project" value="UniProtKB-SubCell"/>
</dbReference>
<dbReference type="GO" id="GO:0016887">
    <property type="term" value="F:ATP hydrolysis activity"/>
    <property type="evidence" value="ECO:0007669"/>
    <property type="project" value="TreeGrafter"/>
</dbReference>
<comment type="caution">
    <text evidence="4">The sequence shown here is derived from an EMBL/GenBank/DDBJ whole genome shotgun (WGS) entry which is preliminary data.</text>
</comment>
<protein>
    <recommendedName>
        <fullName evidence="3">SNF2 N-terminal domain-containing protein</fullName>
    </recommendedName>
</protein>
<gene>
    <name evidence="4" type="ORF">HaLaN_06945</name>
</gene>
<evidence type="ECO:0000313" key="4">
    <source>
        <dbReference type="EMBL" id="GFH11448.1"/>
    </source>
</evidence>
<reference evidence="4 5" key="1">
    <citation type="submission" date="2020-02" db="EMBL/GenBank/DDBJ databases">
        <title>Draft genome sequence of Haematococcus lacustris strain NIES-144.</title>
        <authorList>
            <person name="Morimoto D."/>
            <person name="Nakagawa S."/>
            <person name="Yoshida T."/>
            <person name="Sawayama S."/>
        </authorList>
    </citation>
    <scope>NUCLEOTIDE SEQUENCE [LARGE SCALE GENOMIC DNA]</scope>
    <source>
        <strain evidence="4 5">NIES-144</strain>
    </source>
</reference>
<dbReference type="GO" id="GO:0000785">
    <property type="term" value="C:chromatin"/>
    <property type="evidence" value="ECO:0007669"/>
    <property type="project" value="TreeGrafter"/>
</dbReference>
<sequence length="114" mass="12975">VSMLHTQLEPHLLRRMKKDVLRGMPPKQEQIVRVELTAKQKEVYKQLLARHYPLLARGASSAGATSTALKNVVMQLRKCCAHPYLFGEEGKLQLLDTLMGRLIARGHRTLIYSQ</sequence>
<dbReference type="InterPro" id="IPR000330">
    <property type="entry name" value="SNF2_N"/>
</dbReference>
<dbReference type="SUPFAM" id="SSF52540">
    <property type="entry name" value="P-loop containing nucleoside triphosphate hydrolases"/>
    <property type="match status" value="1"/>
</dbReference>
<dbReference type="GO" id="GO:0042393">
    <property type="term" value="F:histone binding"/>
    <property type="evidence" value="ECO:0007669"/>
    <property type="project" value="TreeGrafter"/>
</dbReference>
<evidence type="ECO:0000259" key="3">
    <source>
        <dbReference type="Pfam" id="PF00176"/>
    </source>
</evidence>
<dbReference type="GO" id="GO:0003677">
    <property type="term" value="F:DNA binding"/>
    <property type="evidence" value="ECO:0007669"/>
    <property type="project" value="TreeGrafter"/>
</dbReference>
<keyword evidence="2" id="KW-0539">Nucleus</keyword>
<dbReference type="AlphaFoldDB" id="A0A699YUS1"/>
<feature type="non-terminal residue" evidence="4">
    <location>
        <position position="114"/>
    </location>
</feature>
<name>A0A699YUS1_HAELA</name>
<dbReference type="InterPro" id="IPR038718">
    <property type="entry name" value="SNF2-like_sf"/>
</dbReference>
<dbReference type="PANTHER" id="PTHR45623">
    <property type="entry name" value="CHROMODOMAIN-HELICASE-DNA-BINDING PROTEIN 3-RELATED-RELATED"/>
    <property type="match status" value="1"/>
</dbReference>
<evidence type="ECO:0000313" key="5">
    <source>
        <dbReference type="Proteomes" id="UP000485058"/>
    </source>
</evidence>
<dbReference type="Pfam" id="PF00176">
    <property type="entry name" value="SNF2-rel_dom"/>
    <property type="match status" value="1"/>
</dbReference>
<evidence type="ECO:0000256" key="1">
    <source>
        <dbReference type="ARBA" id="ARBA00004123"/>
    </source>
</evidence>
<feature type="domain" description="SNF2 N-terminal" evidence="3">
    <location>
        <begin position="2"/>
        <end position="85"/>
    </location>
</feature>
<dbReference type="EMBL" id="BLLF01000404">
    <property type="protein sequence ID" value="GFH11448.1"/>
    <property type="molecule type" value="Genomic_DNA"/>
</dbReference>
<evidence type="ECO:0000256" key="2">
    <source>
        <dbReference type="ARBA" id="ARBA00023242"/>
    </source>
</evidence>